<dbReference type="EMBL" id="GIBP01003375">
    <property type="protein sequence ID" value="NDV32344.1"/>
    <property type="molecule type" value="Transcribed_RNA"/>
</dbReference>
<dbReference type="PROSITE" id="PS50178">
    <property type="entry name" value="ZF_FYVE"/>
    <property type="match status" value="1"/>
</dbReference>
<dbReference type="GO" id="GO:0005737">
    <property type="term" value="C:cytoplasm"/>
    <property type="evidence" value="ECO:0007669"/>
    <property type="project" value="TreeGrafter"/>
</dbReference>
<evidence type="ECO:0000313" key="11">
    <source>
        <dbReference type="EMBL" id="NDV32344.1"/>
    </source>
</evidence>
<evidence type="ECO:0000256" key="4">
    <source>
        <dbReference type="ARBA" id="ARBA00022723"/>
    </source>
</evidence>
<keyword evidence="5 8" id="KW-0863">Zinc-finger</keyword>
<keyword evidence="4" id="KW-0479">Metal-binding</keyword>
<dbReference type="SUPFAM" id="SSF57903">
    <property type="entry name" value="FYVE/PHD zinc finger"/>
    <property type="match status" value="1"/>
</dbReference>
<dbReference type="AlphaFoldDB" id="A0A6B2L5V1"/>
<organism evidence="11">
    <name type="scientific">Arcella intermedia</name>
    <dbReference type="NCBI Taxonomy" id="1963864"/>
    <lineage>
        <taxon>Eukaryota</taxon>
        <taxon>Amoebozoa</taxon>
        <taxon>Tubulinea</taxon>
        <taxon>Elardia</taxon>
        <taxon>Arcellinida</taxon>
        <taxon>Sphaerothecina</taxon>
        <taxon>Arcellidae</taxon>
        <taxon>Arcella</taxon>
    </lineage>
</organism>
<evidence type="ECO:0000259" key="10">
    <source>
        <dbReference type="PROSITE" id="PS50178"/>
    </source>
</evidence>
<dbReference type="InterPro" id="IPR035899">
    <property type="entry name" value="DBL_dom_sf"/>
</dbReference>
<evidence type="ECO:0000256" key="2">
    <source>
        <dbReference type="ARBA" id="ARBA00022490"/>
    </source>
</evidence>
<dbReference type="SMART" id="SM00325">
    <property type="entry name" value="RhoGEF"/>
    <property type="match status" value="1"/>
</dbReference>
<dbReference type="PROSITE" id="PS50010">
    <property type="entry name" value="DH_2"/>
    <property type="match status" value="1"/>
</dbReference>
<dbReference type="Pfam" id="PF00621">
    <property type="entry name" value="RhoGEF"/>
    <property type="match status" value="1"/>
</dbReference>
<dbReference type="SMART" id="SM00064">
    <property type="entry name" value="FYVE"/>
    <property type="match status" value="1"/>
</dbReference>
<evidence type="ECO:0000256" key="6">
    <source>
        <dbReference type="ARBA" id="ARBA00022833"/>
    </source>
</evidence>
<dbReference type="InterPro" id="IPR011011">
    <property type="entry name" value="Znf_FYVE_PHD"/>
</dbReference>
<dbReference type="InterPro" id="IPR000219">
    <property type="entry name" value="DH_dom"/>
</dbReference>
<evidence type="ECO:0008006" key="12">
    <source>
        <dbReference type="Google" id="ProtNLM"/>
    </source>
</evidence>
<dbReference type="PANTHER" id="PTHR12673">
    <property type="entry name" value="FACIOGENITAL DYSPLASIA PROTEIN"/>
    <property type="match status" value="1"/>
</dbReference>
<keyword evidence="3" id="KW-0344">Guanine-nucleotide releasing factor</keyword>
<dbReference type="InterPro" id="IPR001849">
    <property type="entry name" value="PH_domain"/>
</dbReference>
<evidence type="ECO:0000259" key="9">
    <source>
        <dbReference type="PROSITE" id="PS50010"/>
    </source>
</evidence>
<dbReference type="InterPro" id="IPR055251">
    <property type="entry name" value="SOS1_NGEF_PH"/>
</dbReference>
<evidence type="ECO:0000256" key="7">
    <source>
        <dbReference type="ARBA" id="ARBA00023212"/>
    </source>
</evidence>
<feature type="domain" description="FYVE-type" evidence="10">
    <location>
        <begin position="337"/>
        <end position="395"/>
    </location>
</feature>
<dbReference type="SUPFAM" id="SSF50729">
    <property type="entry name" value="PH domain-like"/>
    <property type="match status" value="1"/>
</dbReference>
<dbReference type="SUPFAM" id="SSF48065">
    <property type="entry name" value="DBL homology domain (DH-domain)"/>
    <property type="match status" value="1"/>
</dbReference>
<dbReference type="Pfam" id="PF22697">
    <property type="entry name" value="SOS1_NGEF_PH"/>
    <property type="match status" value="1"/>
</dbReference>
<dbReference type="GO" id="GO:0008270">
    <property type="term" value="F:zinc ion binding"/>
    <property type="evidence" value="ECO:0007669"/>
    <property type="project" value="UniProtKB-KW"/>
</dbReference>
<name>A0A6B2L5V1_9EUKA</name>
<dbReference type="Gene3D" id="1.20.900.10">
    <property type="entry name" value="Dbl homology (DH) domain"/>
    <property type="match status" value="1"/>
</dbReference>
<dbReference type="Pfam" id="PF01363">
    <property type="entry name" value="FYVE"/>
    <property type="match status" value="1"/>
</dbReference>
<keyword evidence="7" id="KW-0206">Cytoskeleton</keyword>
<dbReference type="Gene3D" id="2.30.29.30">
    <property type="entry name" value="Pleckstrin-homology domain (PH domain)/Phosphotyrosine-binding domain (PTB)"/>
    <property type="match status" value="1"/>
</dbReference>
<protein>
    <recommendedName>
        <fullName evidence="12">FYVE-type domain-containing protein</fullName>
    </recommendedName>
</protein>
<evidence type="ECO:0000256" key="3">
    <source>
        <dbReference type="ARBA" id="ARBA00022658"/>
    </source>
</evidence>
<dbReference type="GO" id="GO:0005856">
    <property type="term" value="C:cytoskeleton"/>
    <property type="evidence" value="ECO:0007669"/>
    <property type="project" value="UniProtKB-SubCell"/>
</dbReference>
<dbReference type="GO" id="GO:0005085">
    <property type="term" value="F:guanyl-nucleotide exchange factor activity"/>
    <property type="evidence" value="ECO:0007669"/>
    <property type="project" value="UniProtKB-KW"/>
</dbReference>
<dbReference type="Gene3D" id="3.30.40.10">
    <property type="entry name" value="Zinc/RING finger domain, C3HC4 (zinc finger)"/>
    <property type="match status" value="1"/>
</dbReference>
<evidence type="ECO:0000256" key="1">
    <source>
        <dbReference type="ARBA" id="ARBA00004245"/>
    </source>
</evidence>
<dbReference type="SMART" id="SM00233">
    <property type="entry name" value="PH"/>
    <property type="match status" value="1"/>
</dbReference>
<evidence type="ECO:0000256" key="5">
    <source>
        <dbReference type="ARBA" id="ARBA00022771"/>
    </source>
</evidence>
<accession>A0A6B2L5V1</accession>
<evidence type="ECO:0000256" key="8">
    <source>
        <dbReference type="PROSITE-ProRule" id="PRU00091"/>
    </source>
</evidence>
<dbReference type="CDD" id="cd00160">
    <property type="entry name" value="RhoGEF"/>
    <property type="match status" value="1"/>
</dbReference>
<dbReference type="InterPro" id="IPR011993">
    <property type="entry name" value="PH-like_dom_sf"/>
</dbReference>
<feature type="domain" description="DH" evidence="9">
    <location>
        <begin position="1"/>
        <end position="186"/>
    </location>
</feature>
<dbReference type="InterPro" id="IPR013083">
    <property type="entry name" value="Znf_RING/FYVE/PHD"/>
</dbReference>
<sequence length="397" mass="45674">MLATETTYVKNLELIFLVYVKYINEAYGIGEDMDLKLLPLPALKNLFVIIKMLWQINFALWKSLSERILNWSDSQVIGDVLKDTSPYLKSYIQYSPQYDAGISELKKTLAQDSCPLKTALDKGMAHPLIKGNTLESYLILPIQRVPRYVMLLTDLINHTPPEHPDHQNLSESLRIMKEVGQKINEAILENERRMRCIEVSSLIIGGEREKDKTFEKDIFRVLILQSTVTKQCHNKTDEREIFLFNDYLVCCKILPSKKYEVRQKIELQHATAEAVEDETGTAFVIKSNLKSFVCYAKNPAEKKNCIAKINDAVNKQRIKLGLVEKPQTDLVAVWEPDSAQDYCSICKREFTVVRRRHHCRNCGLLIDGDCSRKRYPIHPNTPPVRVCDNCVPSLEKK</sequence>
<dbReference type="InterPro" id="IPR017455">
    <property type="entry name" value="Znf_FYVE-rel"/>
</dbReference>
<comment type="subcellular location">
    <subcellularLocation>
        <location evidence="1">Cytoplasm</location>
        <location evidence="1">Cytoskeleton</location>
    </subcellularLocation>
</comment>
<keyword evidence="2" id="KW-0963">Cytoplasm</keyword>
<dbReference type="InterPro" id="IPR051092">
    <property type="entry name" value="FYVE_RhoGEF_PH"/>
</dbReference>
<reference evidence="11" key="1">
    <citation type="journal article" date="2020" name="J. Eukaryot. Microbiol.">
        <title>De novo Sequencing, Assembly and Annotation of the Transcriptome for the Free-Living Testate Amoeba Arcella intermedia.</title>
        <authorList>
            <person name="Ribeiro G.M."/>
            <person name="Porfirio-Sousa A.L."/>
            <person name="Maurer-Alcala X.X."/>
            <person name="Katz L.A."/>
            <person name="Lahr D.J.G."/>
        </authorList>
    </citation>
    <scope>NUCLEOTIDE SEQUENCE</scope>
</reference>
<dbReference type="PANTHER" id="PTHR12673:SF263">
    <property type="entry name" value="PLECKSTRIN DOMAIN-CONTAINING PROTEIN"/>
    <property type="match status" value="1"/>
</dbReference>
<dbReference type="InterPro" id="IPR000306">
    <property type="entry name" value="Znf_FYVE"/>
</dbReference>
<proteinExistence type="predicted"/>
<keyword evidence="6" id="KW-0862">Zinc</keyword>